<proteinExistence type="predicted"/>
<reference evidence="2" key="1">
    <citation type="submission" date="2016-01" db="EMBL/GenBank/DDBJ databases">
        <authorList>
            <person name="Peeters C."/>
        </authorList>
    </citation>
    <scope>NUCLEOTIDE SEQUENCE [LARGE SCALE GENOMIC DNA]</scope>
    <source>
        <strain evidence="2">LMG 29323</strain>
    </source>
</reference>
<name>A0A158CBJ6_9BURK</name>
<feature type="region of interest" description="Disordered" evidence="1">
    <location>
        <begin position="1"/>
        <end position="29"/>
    </location>
</feature>
<gene>
    <name evidence="2" type="ORF">AWB80_04955</name>
</gene>
<feature type="compositionally biased region" description="Polar residues" evidence="1">
    <location>
        <begin position="9"/>
        <end position="19"/>
    </location>
</feature>
<evidence type="ECO:0000313" key="3">
    <source>
        <dbReference type="Proteomes" id="UP000054911"/>
    </source>
</evidence>
<protein>
    <submittedName>
        <fullName evidence="2">Uncharacterized protein</fullName>
    </submittedName>
</protein>
<accession>A0A158CBJ6</accession>
<dbReference type="STRING" id="1777141.AWB80_04955"/>
<dbReference type="NCBIfam" id="NF042415">
    <property type="entry name" value="STY0301_fam"/>
    <property type="match status" value="1"/>
</dbReference>
<dbReference type="Proteomes" id="UP000054911">
    <property type="component" value="Unassembled WGS sequence"/>
</dbReference>
<keyword evidence="3" id="KW-1185">Reference proteome</keyword>
<dbReference type="AlphaFoldDB" id="A0A158CBJ6"/>
<organism evidence="2 3">
    <name type="scientific">Caballeronia pedi</name>
    <dbReference type="NCBI Taxonomy" id="1777141"/>
    <lineage>
        <taxon>Bacteria</taxon>
        <taxon>Pseudomonadati</taxon>
        <taxon>Pseudomonadota</taxon>
        <taxon>Betaproteobacteria</taxon>
        <taxon>Burkholderiales</taxon>
        <taxon>Burkholderiaceae</taxon>
        <taxon>Caballeronia</taxon>
    </lineage>
</organism>
<evidence type="ECO:0000256" key="1">
    <source>
        <dbReference type="SAM" id="MobiDB-lite"/>
    </source>
</evidence>
<sequence length="100" mass="11038">MSPEAGASQRLTQLSNEGVSMSFGPREELGDLKPDIRITKKRKTFSWDYVPADHVKGIWLSCGYGNSIALSQRLPEGITRCSAVEASSQDGRFSWVTSCR</sequence>
<dbReference type="EMBL" id="FCOE02000018">
    <property type="protein sequence ID" value="SAK79662.1"/>
    <property type="molecule type" value="Genomic_DNA"/>
</dbReference>
<comment type="caution">
    <text evidence="2">The sequence shown here is derived from an EMBL/GenBank/DDBJ whole genome shotgun (WGS) entry which is preliminary data.</text>
</comment>
<evidence type="ECO:0000313" key="2">
    <source>
        <dbReference type="EMBL" id="SAK79662.1"/>
    </source>
</evidence>
<dbReference type="RefSeq" id="WP_425266880.1">
    <property type="nucleotide sequence ID" value="NZ_FCOE02000018.1"/>
</dbReference>
<dbReference type="InterPro" id="IPR049973">
    <property type="entry name" value="STY0301-like"/>
</dbReference>